<dbReference type="GO" id="GO:0006004">
    <property type="term" value="P:fucose metabolic process"/>
    <property type="evidence" value="ECO:0007669"/>
    <property type="project" value="InterPro"/>
</dbReference>
<keyword evidence="1 5" id="KW-0413">Isomerase</keyword>
<dbReference type="AlphaFoldDB" id="A0A173ZJW3"/>
<proteinExistence type="predicted"/>
<dbReference type="EMBL" id="CYZE01000002">
    <property type="protein sequence ID" value="CUN75455.1"/>
    <property type="molecule type" value="Genomic_DNA"/>
</dbReference>
<dbReference type="GO" id="GO:0008736">
    <property type="term" value="F:L-fucose isomerase activity"/>
    <property type="evidence" value="ECO:0007669"/>
    <property type="project" value="InterPro"/>
</dbReference>
<dbReference type="GO" id="GO:0005737">
    <property type="term" value="C:cytoplasm"/>
    <property type="evidence" value="ECO:0007669"/>
    <property type="project" value="InterPro"/>
</dbReference>
<reference evidence="5 6" key="1">
    <citation type="submission" date="2015-09" db="EMBL/GenBank/DDBJ databases">
        <authorList>
            <consortium name="Pathogen Informatics"/>
        </authorList>
    </citation>
    <scope>NUCLEOTIDE SEQUENCE [LARGE SCALE GENOMIC DNA]</scope>
    <source>
        <strain evidence="5 6">2789STDY5608850</strain>
    </source>
</reference>
<gene>
    <name evidence="5" type="ORF">ERS852407_01004</name>
</gene>
<feature type="domain" description="L-fucose isomerase C-terminal" evidence="4">
    <location>
        <begin position="403"/>
        <end position="483"/>
    </location>
</feature>
<evidence type="ECO:0000259" key="4">
    <source>
        <dbReference type="Pfam" id="PF02952"/>
    </source>
</evidence>
<keyword evidence="2" id="KW-0119">Carbohydrate metabolism</keyword>
<evidence type="ECO:0000256" key="2">
    <source>
        <dbReference type="ARBA" id="ARBA00023277"/>
    </source>
</evidence>
<dbReference type="Proteomes" id="UP000095651">
    <property type="component" value="Unassembled WGS sequence"/>
</dbReference>
<evidence type="ECO:0000313" key="5">
    <source>
        <dbReference type="EMBL" id="CUN75455.1"/>
    </source>
</evidence>
<dbReference type="PANTHER" id="PTHR36120">
    <property type="entry name" value="FUCOSE ISOMERASE"/>
    <property type="match status" value="1"/>
</dbReference>
<organism evidence="5 6">
    <name type="scientific">Hungatella hathewayi</name>
    <dbReference type="NCBI Taxonomy" id="154046"/>
    <lineage>
        <taxon>Bacteria</taxon>
        <taxon>Bacillati</taxon>
        <taxon>Bacillota</taxon>
        <taxon>Clostridia</taxon>
        <taxon>Lachnospirales</taxon>
        <taxon>Lachnospiraceae</taxon>
        <taxon>Hungatella</taxon>
    </lineage>
</organism>
<dbReference type="RefSeq" id="WP_055653269.1">
    <property type="nucleotide sequence ID" value="NZ_CABIXC010000002.1"/>
</dbReference>
<dbReference type="InterPro" id="IPR015888">
    <property type="entry name" value="Fuc_isomerase_C"/>
</dbReference>
<protein>
    <submittedName>
        <fullName evidence="5">L-fucose isomerase</fullName>
    </submittedName>
</protein>
<evidence type="ECO:0000256" key="3">
    <source>
        <dbReference type="SAM" id="MobiDB-lite"/>
    </source>
</evidence>
<dbReference type="PANTHER" id="PTHR36120:SF1">
    <property type="entry name" value="L-FUCOSE ISOMERASE C-TERMINAL DOMAIN-CONTAINING PROTEIN"/>
    <property type="match status" value="1"/>
</dbReference>
<feature type="region of interest" description="Disordered" evidence="3">
    <location>
        <begin position="111"/>
        <end position="130"/>
    </location>
</feature>
<name>A0A173ZJW3_9FIRM</name>
<evidence type="ECO:0000313" key="6">
    <source>
        <dbReference type="Proteomes" id="UP000095651"/>
    </source>
</evidence>
<dbReference type="Pfam" id="PF02952">
    <property type="entry name" value="Fucose_iso_C"/>
    <property type="match status" value="1"/>
</dbReference>
<evidence type="ECO:0000256" key="1">
    <source>
        <dbReference type="ARBA" id="ARBA00023235"/>
    </source>
</evidence>
<accession>A0A173ZJW3</accession>
<sequence>MIRYTQDRTIVLGMVPVRRDMFPPEPAIALKDRVVKRFEEMAESNGDIRLVTIDAVVDGGMLWDLRDVEKVVDLFRTEKVDAIVFPHCNFGQEEVVAKTAAEIGKPVLIWGPRDPSPETDQSGKTGPRDFDTQCGMFATSRALRRYHVPFTYIENCWLDSQVLDRGFEEFLRVVSVVKAFRGMRIGQIGVRPRQFLSVKINESELLSKFGIEIVPIWPEEVKRTVEKLRRNMPLSPEGCELPMGQPPLPSGEGTLPDPRIANIVKEIEEAVDWSPIGHEAVEKMAYLEAAIMDLASVNRCQAVAVDCWGFSQDAYGIPSCFVLAELFDRGLPAACETDIHAAVGAVLLQAAARYATPAFIADVTIRHPEDDNAELLWHCGPFAKSLVRKGTVPAVRECKGMYEIEGGPLTVVRFDQDDGNYMLLADEGEGTEGPKTTGNYVWFKVKNWVKWEKKLMYGPYIHHVSGIHGSFAKVLKEACKYLGPVAHDSVEPVEEM</sequence>
<dbReference type="SUPFAM" id="SSF53743">
    <property type="entry name" value="FucI/AraA N-terminal and middle domains"/>
    <property type="match status" value="1"/>
</dbReference>
<dbReference type="InterPro" id="IPR009015">
    <property type="entry name" value="Fucose_isomerase_N/cen_sf"/>
</dbReference>